<dbReference type="InterPro" id="IPR011701">
    <property type="entry name" value="MFS"/>
</dbReference>
<dbReference type="PANTHER" id="PTHR23502:SF163">
    <property type="entry name" value="MAJOR FACILITATOR SUPERFAMILY (MFS) PROFILE DOMAIN-CONTAINING PROTEIN"/>
    <property type="match status" value="1"/>
</dbReference>
<feature type="transmembrane region" description="Helical" evidence="5">
    <location>
        <begin position="371"/>
        <end position="392"/>
    </location>
</feature>
<dbReference type="OrthoDB" id="5296287at2759"/>
<keyword evidence="3 5" id="KW-1133">Transmembrane helix</keyword>
<name>A0A6A6GBS7_9PEZI</name>
<organism evidence="7 8">
    <name type="scientific">Elsinoe ampelina</name>
    <dbReference type="NCBI Taxonomy" id="302913"/>
    <lineage>
        <taxon>Eukaryota</taxon>
        <taxon>Fungi</taxon>
        <taxon>Dikarya</taxon>
        <taxon>Ascomycota</taxon>
        <taxon>Pezizomycotina</taxon>
        <taxon>Dothideomycetes</taxon>
        <taxon>Dothideomycetidae</taxon>
        <taxon>Myriangiales</taxon>
        <taxon>Elsinoaceae</taxon>
        <taxon>Elsinoe</taxon>
    </lineage>
</organism>
<protein>
    <submittedName>
        <fullName evidence="7">Major facilitator superfamily domain-containing protein</fullName>
    </submittedName>
</protein>
<evidence type="ECO:0000256" key="5">
    <source>
        <dbReference type="SAM" id="Phobius"/>
    </source>
</evidence>
<evidence type="ECO:0000256" key="4">
    <source>
        <dbReference type="ARBA" id="ARBA00023136"/>
    </source>
</evidence>
<evidence type="ECO:0000256" key="3">
    <source>
        <dbReference type="ARBA" id="ARBA00022989"/>
    </source>
</evidence>
<sequence>MRSARIIIPDLVLVDWDENDPENPLNWSPTRKWLIVFAISWMGFVSVFATITITPTAPQVLEEFNSHSTLKRTLLVTIWELGEGIGPFFIAPLSEKYGRLLVFHVGNFLALCCLVATALSVNISMVIGFRFLTGCFLSILTLGPATVGDLFEVEQTGLTMALVMGLQMVADFISPVAGAYIAQALGWRWSVWLAAIVLGFFSLLLGAVLRETYSVTILERKAKRLQKDSVDGKHYRSKHQARVDAVTVFESATKPIGILVRSPIIMLTTGYMAIKYALVALILATLTPIMESTYPRVFSRGSVGLTFLSLAVGNTIALVFYSVTSDRFVSYQCKKKGDAFRPESRLVHLFAASIILPVGFILYGWTLAYRVHYMVPLVGATIAGIGMTLSTLPIETYVVNVFKIHGASAIAAGVIFRSNCGAFLPLIGPPLY</sequence>
<feature type="transmembrane region" description="Helical" evidence="5">
    <location>
        <begin position="189"/>
        <end position="209"/>
    </location>
</feature>
<feature type="transmembrane region" description="Helical" evidence="5">
    <location>
        <begin position="302"/>
        <end position="324"/>
    </location>
</feature>
<keyword evidence="4 5" id="KW-0472">Membrane</keyword>
<dbReference type="GO" id="GO:0016020">
    <property type="term" value="C:membrane"/>
    <property type="evidence" value="ECO:0007669"/>
    <property type="project" value="UniProtKB-SubCell"/>
</dbReference>
<feature type="transmembrane region" description="Helical" evidence="5">
    <location>
        <begin position="264"/>
        <end position="290"/>
    </location>
</feature>
<keyword evidence="8" id="KW-1185">Reference proteome</keyword>
<dbReference type="AlphaFoldDB" id="A0A6A6GBS7"/>
<dbReference type="Pfam" id="PF07690">
    <property type="entry name" value="MFS_1"/>
    <property type="match status" value="1"/>
</dbReference>
<feature type="transmembrane region" description="Helical" evidence="5">
    <location>
        <begin position="159"/>
        <end position="183"/>
    </location>
</feature>
<gene>
    <name evidence="7" type="ORF">BDZ85DRAFT_122583</name>
</gene>
<proteinExistence type="predicted"/>
<evidence type="ECO:0000256" key="2">
    <source>
        <dbReference type="ARBA" id="ARBA00022692"/>
    </source>
</evidence>
<dbReference type="SUPFAM" id="SSF103473">
    <property type="entry name" value="MFS general substrate transporter"/>
    <property type="match status" value="1"/>
</dbReference>
<feature type="transmembrane region" description="Helical" evidence="5">
    <location>
        <begin position="100"/>
        <end position="121"/>
    </location>
</feature>
<feature type="transmembrane region" description="Helical" evidence="5">
    <location>
        <begin position="404"/>
        <end position="427"/>
    </location>
</feature>
<dbReference type="GO" id="GO:0022857">
    <property type="term" value="F:transmembrane transporter activity"/>
    <property type="evidence" value="ECO:0007669"/>
    <property type="project" value="InterPro"/>
</dbReference>
<comment type="subcellular location">
    <subcellularLocation>
        <location evidence="1">Membrane</location>
        <topology evidence="1">Multi-pass membrane protein</topology>
    </subcellularLocation>
</comment>
<evidence type="ECO:0000259" key="6">
    <source>
        <dbReference type="PROSITE" id="PS50850"/>
    </source>
</evidence>
<keyword evidence="2 5" id="KW-0812">Transmembrane</keyword>
<dbReference type="InterPro" id="IPR036259">
    <property type="entry name" value="MFS_trans_sf"/>
</dbReference>
<accession>A0A6A6GBS7</accession>
<dbReference type="InterPro" id="IPR020846">
    <property type="entry name" value="MFS_dom"/>
</dbReference>
<dbReference type="EMBL" id="ML992507">
    <property type="protein sequence ID" value="KAF2223172.1"/>
    <property type="molecule type" value="Genomic_DNA"/>
</dbReference>
<reference evidence="8" key="1">
    <citation type="journal article" date="2020" name="Stud. Mycol.">
        <title>101 Dothideomycetes genomes: A test case for predicting lifestyles and emergence of pathogens.</title>
        <authorList>
            <person name="Haridas S."/>
            <person name="Albert R."/>
            <person name="Binder M."/>
            <person name="Bloem J."/>
            <person name="LaButti K."/>
            <person name="Salamov A."/>
            <person name="Andreopoulos B."/>
            <person name="Baker S."/>
            <person name="Barry K."/>
            <person name="Bills G."/>
            <person name="Bluhm B."/>
            <person name="Cannon C."/>
            <person name="Castanera R."/>
            <person name="Culley D."/>
            <person name="Daum C."/>
            <person name="Ezra D."/>
            <person name="Gonzalez J."/>
            <person name="Henrissat B."/>
            <person name="Kuo A."/>
            <person name="Liang C."/>
            <person name="Lipzen A."/>
            <person name="Lutzoni F."/>
            <person name="Magnuson J."/>
            <person name="Mondo S."/>
            <person name="Nolan M."/>
            <person name="Ohm R."/>
            <person name="Pangilinan J."/>
            <person name="Park H.-J."/>
            <person name="Ramirez L."/>
            <person name="Alfaro M."/>
            <person name="Sun H."/>
            <person name="Tritt A."/>
            <person name="Yoshinaga Y."/>
            <person name="Zwiers L.-H."/>
            <person name="Turgeon B."/>
            <person name="Goodwin S."/>
            <person name="Spatafora J."/>
            <person name="Crous P."/>
            <person name="Grigoriev I."/>
        </authorList>
    </citation>
    <scope>NUCLEOTIDE SEQUENCE [LARGE SCALE GENOMIC DNA]</scope>
    <source>
        <strain evidence="8">CECT 20119</strain>
    </source>
</reference>
<dbReference type="Proteomes" id="UP000799538">
    <property type="component" value="Unassembled WGS sequence"/>
</dbReference>
<dbReference type="Gene3D" id="1.20.1250.20">
    <property type="entry name" value="MFS general substrate transporter like domains"/>
    <property type="match status" value="1"/>
</dbReference>
<feature type="transmembrane region" description="Helical" evidence="5">
    <location>
        <begin position="127"/>
        <end position="147"/>
    </location>
</feature>
<feature type="transmembrane region" description="Helical" evidence="5">
    <location>
        <begin position="345"/>
        <end position="365"/>
    </location>
</feature>
<feature type="transmembrane region" description="Helical" evidence="5">
    <location>
        <begin position="33"/>
        <end position="53"/>
    </location>
</feature>
<evidence type="ECO:0000256" key="1">
    <source>
        <dbReference type="ARBA" id="ARBA00004141"/>
    </source>
</evidence>
<dbReference type="PROSITE" id="PS50850">
    <property type="entry name" value="MFS"/>
    <property type="match status" value="1"/>
</dbReference>
<feature type="domain" description="Major facilitator superfamily (MFS) profile" evidence="6">
    <location>
        <begin position="35"/>
        <end position="432"/>
    </location>
</feature>
<evidence type="ECO:0000313" key="8">
    <source>
        <dbReference type="Proteomes" id="UP000799538"/>
    </source>
</evidence>
<dbReference type="PANTHER" id="PTHR23502">
    <property type="entry name" value="MAJOR FACILITATOR SUPERFAMILY"/>
    <property type="match status" value="1"/>
</dbReference>
<evidence type="ECO:0000313" key="7">
    <source>
        <dbReference type="EMBL" id="KAF2223172.1"/>
    </source>
</evidence>
<feature type="transmembrane region" description="Helical" evidence="5">
    <location>
        <begin position="73"/>
        <end position="93"/>
    </location>
</feature>